<gene>
    <name evidence="5" type="ORF">IWQ60_003194</name>
</gene>
<keyword evidence="6" id="KW-1185">Reference proteome</keyword>
<dbReference type="OrthoDB" id="189459at2759"/>
<evidence type="ECO:0000259" key="2">
    <source>
        <dbReference type="Pfam" id="PF09818"/>
    </source>
</evidence>
<dbReference type="InterPro" id="IPR046833">
    <property type="entry name" value="ABC_N"/>
</dbReference>
<dbReference type="InterPro" id="IPR049069">
    <property type="entry name" value="MRB1590-like_C"/>
</dbReference>
<dbReference type="Proteomes" id="UP001150569">
    <property type="component" value="Unassembled WGS sequence"/>
</dbReference>
<feature type="region of interest" description="Disordered" evidence="1">
    <location>
        <begin position="1"/>
        <end position="22"/>
    </location>
</feature>
<protein>
    <recommendedName>
        <fullName evidence="7">ATPase</fullName>
    </recommendedName>
</protein>
<sequence>MSPGGGVKRGGHNHESPWKKYIRNPQGDRAAVDKQADKVAGPVAGNGTTGPATVAAVDKQADKVAGPIAGNGTTGPATVNARGLASLVPLLRGLQNQQYGAYKRLSGAFTSPTYELHFDHIQNDLFAAPSRLRVRVPQSVAGFPAEMLANKARTTALADFVLRAVYRYVQTEGPRGLGGGGGRGGGFHSPRGGLLAVDVGGQRVLPRSALLMDTENVELRFYYPLPARGRTVLADPAISALTVFLPKLIKQTLHYTSYDAAAVAAFVDCIEDQVTLRTLLREHGLVAFVPNGAILPRESGVSDRPLATADAVPFQSPPSLEVSLSLPHRGTITGMGIRRGVTLIVGGGFHGKSTLLQALEMGVYNHIPGDGREFISADVGLLKVRAEDGRAVTRVDITPFINNLPRGKSTQEFTTADASGSTSMAATIQEGLEMGCTGFLFDEDTCATNFLIRDYRMQHLVPKVREPITPLIGKVRALHAEHGVSCIMVIGGCGDYLDVADTVIGLDQYVPADLKVQVADVVSRFPLPTPPEADGESYGTLPTRRPVFPAFTGGKPPMRVRALHQVTLFAPLASSSGVVSDVTAADMETVATARAPPSDPIWDLSGLDQLAEVAQTRCIAGILETIMAHQQQKNQQASAKSPTMRQMLDEWKTRFDQASHAAVAHPSTKVGPASLPSPYAARLPGNWSQPRLLELGSAINRLRGFTFTTEPVE</sequence>
<evidence type="ECO:0008006" key="7">
    <source>
        <dbReference type="Google" id="ProtNLM"/>
    </source>
</evidence>
<dbReference type="InterPro" id="IPR019195">
    <property type="entry name" value="ABC_ATPase_put"/>
</dbReference>
<feature type="domain" description="ATPase of the ABC class N-terminal" evidence="3">
    <location>
        <begin position="87"/>
        <end position="255"/>
    </location>
</feature>
<name>A0A9W8AIB6_9FUNG</name>
<dbReference type="PANTHER" id="PTHR38149:SF1">
    <property type="entry name" value="ATPASE"/>
    <property type="match status" value="1"/>
</dbReference>
<dbReference type="PANTHER" id="PTHR38149">
    <property type="entry name" value="ATPASE"/>
    <property type="match status" value="1"/>
</dbReference>
<organism evidence="5 6">
    <name type="scientific">Tieghemiomyces parasiticus</name>
    <dbReference type="NCBI Taxonomy" id="78921"/>
    <lineage>
        <taxon>Eukaryota</taxon>
        <taxon>Fungi</taxon>
        <taxon>Fungi incertae sedis</taxon>
        <taxon>Zoopagomycota</taxon>
        <taxon>Kickxellomycotina</taxon>
        <taxon>Dimargaritomycetes</taxon>
        <taxon>Dimargaritales</taxon>
        <taxon>Dimargaritaceae</taxon>
        <taxon>Tieghemiomyces</taxon>
    </lineage>
</organism>
<dbReference type="AlphaFoldDB" id="A0A9W8AIB6"/>
<dbReference type="Pfam" id="PF09818">
    <property type="entry name" value="ABC_ATPase"/>
    <property type="match status" value="1"/>
</dbReference>
<evidence type="ECO:0000259" key="4">
    <source>
        <dbReference type="Pfam" id="PF21117"/>
    </source>
</evidence>
<evidence type="ECO:0000256" key="1">
    <source>
        <dbReference type="SAM" id="MobiDB-lite"/>
    </source>
</evidence>
<feature type="domain" description="ATPase of the ABC class C-terminal" evidence="2">
    <location>
        <begin position="261"/>
        <end position="525"/>
    </location>
</feature>
<feature type="domain" description="MRB1590-like C-terminal" evidence="4">
    <location>
        <begin position="603"/>
        <end position="706"/>
    </location>
</feature>
<evidence type="ECO:0000313" key="6">
    <source>
        <dbReference type="Proteomes" id="UP001150569"/>
    </source>
</evidence>
<evidence type="ECO:0000259" key="3">
    <source>
        <dbReference type="Pfam" id="PF20446"/>
    </source>
</evidence>
<comment type="caution">
    <text evidence="5">The sequence shown here is derived from an EMBL/GenBank/DDBJ whole genome shotgun (WGS) entry which is preliminary data.</text>
</comment>
<proteinExistence type="predicted"/>
<reference evidence="5" key="1">
    <citation type="submission" date="2022-07" db="EMBL/GenBank/DDBJ databases">
        <title>Phylogenomic reconstructions and comparative analyses of Kickxellomycotina fungi.</title>
        <authorList>
            <person name="Reynolds N.K."/>
            <person name="Stajich J.E."/>
            <person name="Barry K."/>
            <person name="Grigoriev I.V."/>
            <person name="Crous P."/>
            <person name="Smith M.E."/>
        </authorList>
    </citation>
    <scope>NUCLEOTIDE SEQUENCE</scope>
    <source>
        <strain evidence="5">RSA 861</strain>
    </source>
</reference>
<accession>A0A9W8AIB6</accession>
<dbReference type="Pfam" id="PF20446">
    <property type="entry name" value="ABC_N"/>
    <property type="match status" value="1"/>
</dbReference>
<dbReference type="InterPro" id="IPR046834">
    <property type="entry name" value="ABC_ATPase_C"/>
</dbReference>
<evidence type="ECO:0000313" key="5">
    <source>
        <dbReference type="EMBL" id="KAJ1927143.1"/>
    </source>
</evidence>
<dbReference type="EMBL" id="JANBPT010000132">
    <property type="protein sequence ID" value="KAJ1927143.1"/>
    <property type="molecule type" value="Genomic_DNA"/>
</dbReference>
<dbReference type="Pfam" id="PF21117">
    <property type="entry name" value="MRB1590_C"/>
    <property type="match status" value="1"/>
</dbReference>